<sequence length="169" mass="19380">DWCCIDKSSSSELSESINSMFQWYQNAEVCYVYLADLATDSDVSRNSLCRWFTRGWTLQELVAPKVVKFYDYKWNAIGTKVGLAHVISSSTSIPSHLLLGRSALSDSSIATRMSWAAQRQTTRLEDLAYCLLGIFEVNMPLIYGEDLRAFRRLQEELIKRNNDLTVFAW</sequence>
<organism evidence="2 3">
    <name type="scientific">Paraphoma chrysanthemicola</name>
    <dbReference type="NCBI Taxonomy" id="798071"/>
    <lineage>
        <taxon>Eukaryota</taxon>
        <taxon>Fungi</taxon>
        <taxon>Dikarya</taxon>
        <taxon>Ascomycota</taxon>
        <taxon>Pezizomycotina</taxon>
        <taxon>Dothideomycetes</taxon>
        <taxon>Pleosporomycetidae</taxon>
        <taxon>Pleosporales</taxon>
        <taxon>Pleosporineae</taxon>
        <taxon>Phaeosphaeriaceae</taxon>
        <taxon>Paraphoma</taxon>
    </lineage>
</organism>
<reference evidence="2" key="1">
    <citation type="journal article" date="2021" name="Nat. Commun.">
        <title>Genetic determinants of endophytism in the Arabidopsis root mycobiome.</title>
        <authorList>
            <person name="Mesny F."/>
            <person name="Miyauchi S."/>
            <person name="Thiergart T."/>
            <person name="Pickel B."/>
            <person name="Atanasova L."/>
            <person name="Karlsson M."/>
            <person name="Huettel B."/>
            <person name="Barry K.W."/>
            <person name="Haridas S."/>
            <person name="Chen C."/>
            <person name="Bauer D."/>
            <person name="Andreopoulos W."/>
            <person name="Pangilinan J."/>
            <person name="LaButti K."/>
            <person name="Riley R."/>
            <person name="Lipzen A."/>
            <person name="Clum A."/>
            <person name="Drula E."/>
            <person name="Henrissat B."/>
            <person name="Kohler A."/>
            <person name="Grigoriev I.V."/>
            <person name="Martin F.M."/>
            <person name="Hacquard S."/>
        </authorList>
    </citation>
    <scope>NUCLEOTIDE SEQUENCE</scope>
    <source>
        <strain evidence="2">MPI-SDFR-AT-0120</strain>
    </source>
</reference>
<dbReference type="Pfam" id="PF26640">
    <property type="entry name" value="DUF8212"/>
    <property type="match status" value="1"/>
</dbReference>
<comment type="caution">
    <text evidence="2">The sequence shown here is derived from an EMBL/GenBank/DDBJ whole genome shotgun (WGS) entry which is preliminary data.</text>
</comment>
<name>A0A8K0R2N0_9PLEO</name>
<dbReference type="Proteomes" id="UP000813461">
    <property type="component" value="Unassembled WGS sequence"/>
</dbReference>
<feature type="non-terminal residue" evidence="2">
    <location>
        <position position="1"/>
    </location>
</feature>
<dbReference type="PANTHER" id="PTHR10622:SF12">
    <property type="entry name" value="HET DOMAIN-CONTAINING PROTEIN"/>
    <property type="match status" value="1"/>
</dbReference>
<dbReference type="PANTHER" id="PTHR10622">
    <property type="entry name" value="HET DOMAIN-CONTAINING PROTEIN"/>
    <property type="match status" value="1"/>
</dbReference>
<accession>A0A8K0R2N0</accession>
<proteinExistence type="predicted"/>
<dbReference type="AlphaFoldDB" id="A0A8K0R2N0"/>
<evidence type="ECO:0000313" key="3">
    <source>
        <dbReference type="Proteomes" id="UP000813461"/>
    </source>
</evidence>
<feature type="domain" description="DUF8212" evidence="1">
    <location>
        <begin position="148"/>
        <end position="169"/>
    </location>
</feature>
<dbReference type="OrthoDB" id="20872at2759"/>
<keyword evidence="3" id="KW-1185">Reference proteome</keyword>
<gene>
    <name evidence="2" type="ORF">FB567DRAFT_425731</name>
</gene>
<dbReference type="EMBL" id="JAGMVJ010000013">
    <property type="protein sequence ID" value="KAH7083876.1"/>
    <property type="molecule type" value="Genomic_DNA"/>
</dbReference>
<evidence type="ECO:0000313" key="2">
    <source>
        <dbReference type="EMBL" id="KAH7083876.1"/>
    </source>
</evidence>
<evidence type="ECO:0000259" key="1">
    <source>
        <dbReference type="Pfam" id="PF26640"/>
    </source>
</evidence>
<dbReference type="InterPro" id="IPR058525">
    <property type="entry name" value="DUF8212"/>
</dbReference>
<protein>
    <recommendedName>
        <fullName evidence="1">DUF8212 domain-containing protein</fullName>
    </recommendedName>
</protein>
<feature type="non-terminal residue" evidence="2">
    <location>
        <position position="169"/>
    </location>
</feature>